<dbReference type="RefSeq" id="WP_006037013.1">
    <property type="nucleotide sequence ID" value="NZ_AEDD01000002.1"/>
</dbReference>
<accession>E0I5S6</accession>
<proteinExistence type="predicted"/>
<dbReference type="Proteomes" id="UP000005387">
    <property type="component" value="Unassembled WGS sequence"/>
</dbReference>
<name>E0I5S6_9BACL</name>
<dbReference type="OrthoDB" id="9925050at2"/>
<dbReference type="AlphaFoldDB" id="E0I5S6"/>
<feature type="compositionally biased region" description="Basic and acidic residues" evidence="1">
    <location>
        <begin position="7"/>
        <end position="18"/>
    </location>
</feature>
<evidence type="ECO:0000313" key="2">
    <source>
        <dbReference type="EMBL" id="EFM12318.1"/>
    </source>
</evidence>
<keyword evidence="3" id="KW-1185">Reference proteome</keyword>
<evidence type="ECO:0000256" key="1">
    <source>
        <dbReference type="SAM" id="MobiDB-lite"/>
    </source>
</evidence>
<gene>
    <name evidence="2" type="ORF">PaecuDRAFT_0998</name>
</gene>
<dbReference type="EMBL" id="AEDD01000002">
    <property type="protein sequence ID" value="EFM12318.1"/>
    <property type="molecule type" value="Genomic_DNA"/>
</dbReference>
<organism evidence="2 3">
    <name type="scientific">Paenibacillus curdlanolyticus YK9</name>
    <dbReference type="NCBI Taxonomy" id="717606"/>
    <lineage>
        <taxon>Bacteria</taxon>
        <taxon>Bacillati</taxon>
        <taxon>Bacillota</taxon>
        <taxon>Bacilli</taxon>
        <taxon>Bacillales</taxon>
        <taxon>Paenibacillaceae</taxon>
        <taxon>Paenibacillus</taxon>
    </lineage>
</organism>
<reference evidence="2 3" key="1">
    <citation type="submission" date="2010-07" db="EMBL/GenBank/DDBJ databases">
        <title>The draft genome of Paenibacillus curdlanolyticus YK9.</title>
        <authorList>
            <consortium name="US DOE Joint Genome Institute (JGI-PGF)"/>
            <person name="Lucas S."/>
            <person name="Copeland A."/>
            <person name="Lapidus A."/>
            <person name="Cheng J.-F."/>
            <person name="Bruce D."/>
            <person name="Goodwin L."/>
            <person name="Pitluck S."/>
            <person name="Land M.L."/>
            <person name="Hauser L."/>
            <person name="Chang Y.-J."/>
            <person name="Jeffries C."/>
            <person name="Anderson I.J."/>
            <person name="Johnson E."/>
            <person name="Loganathan U."/>
            <person name="Mulhopadhyay B."/>
            <person name="Kyrpides N."/>
            <person name="Woyke T.J."/>
        </authorList>
    </citation>
    <scope>NUCLEOTIDE SEQUENCE [LARGE SCALE GENOMIC DNA]</scope>
    <source>
        <strain evidence="2 3">YK9</strain>
    </source>
</reference>
<protein>
    <submittedName>
        <fullName evidence="2">Uncharacterized protein</fullName>
    </submittedName>
</protein>
<feature type="region of interest" description="Disordered" evidence="1">
    <location>
        <begin position="1"/>
        <end position="49"/>
    </location>
</feature>
<evidence type="ECO:0000313" key="3">
    <source>
        <dbReference type="Proteomes" id="UP000005387"/>
    </source>
</evidence>
<sequence>MNNNEITDPKQEVNDNHGKKTNAQDINESGVDYIWGSDQDEYARKPEKE</sequence>